<evidence type="ECO:0000256" key="6">
    <source>
        <dbReference type="ARBA" id="ARBA00023453"/>
    </source>
</evidence>
<dbReference type="Pfam" id="PF01596">
    <property type="entry name" value="Methyltransf_3"/>
    <property type="match status" value="1"/>
</dbReference>
<comment type="similarity">
    <text evidence="6">Belongs to the class I-like SAM-binding methyltransferase superfamily. Cation-dependent O-methyltransferase family.</text>
</comment>
<dbReference type="InterPro" id="IPR002935">
    <property type="entry name" value="SAM_O-MeTrfase"/>
</dbReference>
<dbReference type="Gene3D" id="3.40.50.150">
    <property type="entry name" value="Vaccinia Virus protein VP39"/>
    <property type="match status" value="1"/>
</dbReference>
<sequence>MTAAIRGAPTGGQVLEIGTYCGQSALRMALCLGPGTRIHSLEADPVHMVVARNMLAASGKAAAAVQVWTGHRKDLLPRWRQRECGSFAAVFMDQRGSRYDEDLELLESGACSVQAQSSWPITSWSQGSVSAVAPPALLQCFESKSLPCPMRTG</sequence>
<organism evidence="7 9">
    <name type="scientific">Polarella glacialis</name>
    <name type="common">Dinoflagellate</name>
    <dbReference type="NCBI Taxonomy" id="89957"/>
    <lineage>
        <taxon>Eukaryota</taxon>
        <taxon>Sar</taxon>
        <taxon>Alveolata</taxon>
        <taxon>Dinophyceae</taxon>
        <taxon>Suessiales</taxon>
        <taxon>Suessiaceae</taxon>
        <taxon>Polarella</taxon>
    </lineage>
</organism>
<dbReference type="EMBL" id="CAJNNV010026054">
    <property type="protein sequence ID" value="CAE8617073.1"/>
    <property type="molecule type" value="Genomic_DNA"/>
</dbReference>
<reference evidence="7" key="1">
    <citation type="submission" date="2021-02" db="EMBL/GenBank/DDBJ databases">
        <authorList>
            <person name="Dougan E. K."/>
            <person name="Rhodes N."/>
            <person name="Thang M."/>
            <person name="Chan C."/>
        </authorList>
    </citation>
    <scope>NUCLEOTIDE SEQUENCE</scope>
</reference>
<keyword evidence="5" id="KW-0128">Catecholamine metabolism</keyword>
<evidence type="ECO:0000313" key="7">
    <source>
        <dbReference type="EMBL" id="CAE8617073.1"/>
    </source>
</evidence>
<dbReference type="PROSITE" id="PS51682">
    <property type="entry name" value="SAM_OMT_I"/>
    <property type="match status" value="1"/>
</dbReference>
<keyword evidence="2" id="KW-0489">Methyltransferase</keyword>
<dbReference type="OrthoDB" id="186626at2759"/>
<dbReference type="GO" id="GO:0032259">
    <property type="term" value="P:methylation"/>
    <property type="evidence" value="ECO:0007669"/>
    <property type="project" value="UniProtKB-KW"/>
</dbReference>
<evidence type="ECO:0000256" key="2">
    <source>
        <dbReference type="ARBA" id="ARBA00022603"/>
    </source>
</evidence>
<dbReference type="PANTHER" id="PTHR43836:SF2">
    <property type="entry name" value="CATECHOL O-METHYLTRANSFERASE 1-RELATED"/>
    <property type="match status" value="1"/>
</dbReference>
<dbReference type="EC" id="2.1.1.6" evidence="1"/>
<keyword evidence="3" id="KW-0808">Transferase</keyword>
<comment type="caution">
    <text evidence="7">The sequence shown here is derived from an EMBL/GenBank/DDBJ whole genome shotgun (WGS) entry which is preliminary data.</text>
</comment>
<name>A0A813G2I0_POLGL</name>
<evidence type="ECO:0000256" key="5">
    <source>
        <dbReference type="ARBA" id="ARBA00022939"/>
    </source>
</evidence>
<keyword evidence="9" id="KW-1185">Reference proteome</keyword>
<evidence type="ECO:0000313" key="9">
    <source>
        <dbReference type="Proteomes" id="UP000654075"/>
    </source>
</evidence>
<accession>A0A813G2I0</accession>
<proteinExistence type="inferred from homology"/>
<evidence type="ECO:0000256" key="3">
    <source>
        <dbReference type="ARBA" id="ARBA00022679"/>
    </source>
</evidence>
<evidence type="ECO:0000313" key="8">
    <source>
        <dbReference type="EMBL" id="CAE8648252.1"/>
    </source>
</evidence>
<evidence type="ECO:0000256" key="1">
    <source>
        <dbReference type="ARBA" id="ARBA00012880"/>
    </source>
</evidence>
<dbReference type="Proteomes" id="UP000654075">
    <property type="component" value="Unassembled WGS sequence"/>
</dbReference>
<keyword evidence="4" id="KW-0949">S-adenosyl-L-methionine</keyword>
<dbReference type="InterPro" id="IPR029063">
    <property type="entry name" value="SAM-dependent_MTases_sf"/>
</dbReference>
<dbReference type="GO" id="GO:0006584">
    <property type="term" value="P:catecholamine metabolic process"/>
    <property type="evidence" value="ECO:0007669"/>
    <property type="project" value="UniProtKB-KW"/>
</dbReference>
<dbReference type="PANTHER" id="PTHR43836">
    <property type="entry name" value="CATECHOL O-METHYLTRANSFERASE 1-RELATED"/>
    <property type="match status" value="1"/>
</dbReference>
<dbReference type="SUPFAM" id="SSF53335">
    <property type="entry name" value="S-adenosyl-L-methionine-dependent methyltransferases"/>
    <property type="match status" value="1"/>
</dbReference>
<evidence type="ECO:0000256" key="4">
    <source>
        <dbReference type="ARBA" id="ARBA00022691"/>
    </source>
</evidence>
<dbReference type="GO" id="GO:0016206">
    <property type="term" value="F:catechol O-methyltransferase activity"/>
    <property type="evidence" value="ECO:0007669"/>
    <property type="project" value="UniProtKB-EC"/>
</dbReference>
<dbReference type="EMBL" id="CAJNNW010006376">
    <property type="protein sequence ID" value="CAE8648252.1"/>
    <property type="molecule type" value="Genomic_DNA"/>
</dbReference>
<gene>
    <name evidence="7" type="ORF">PGLA1383_LOCUS34738</name>
    <name evidence="8" type="ORF">PGLA2088_LOCUS6402</name>
</gene>
<dbReference type="Proteomes" id="UP000626109">
    <property type="component" value="Unassembled WGS sequence"/>
</dbReference>
<dbReference type="AlphaFoldDB" id="A0A813G2I0"/>
<protein>
    <recommendedName>
        <fullName evidence="1">catechol O-methyltransferase</fullName>
        <ecNumber evidence="1">2.1.1.6</ecNumber>
    </recommendedName>
</protein>